<reference evidence="4" key="2">
    <citation type="submission" date="2021-04" db="EMBL/GenBank/DDBJ databases">
        <authorList>
            <person name="Gilroy R."/>
        </authorList>
    </citation>
    <scope>NUCLEOTIDE SEQUENCE</scope>
    <source>
        <strain evidence="4">1068</strain>
    </source>
</reference>
<dbReference type="AlphaFoldDB" id="A0A9D2FP95"/>
<dbReference type="InterPro" id="IPR049174">
    <property type="entry name" value="Beta-AFase-like"/>
</dbReference>
<evidence type="ECO:0000259" key="1">
    <source>
        <dbReference type="Pfam" id="PF07944"/>
    </source>
</evidence>
<dbReference type="PANTHER" id="PTHR43465:SF2">
    <property type="entry name" value="DUF1680 DOMAIN PROTEIN (AFU_ORTHOLOGUE AFUA_1G08910)"/>
    <property type="match status" value="1"/>
</dbReference>
<dbReference type="InterPro" id="IPR049046">
    <property type="entry name" value="Beta-AFase-like_GH127_middle"/>
</dbReference>
<feature type="domain" description="Non-reducing end beta-L-arabinofuranosidase-like GH127 catalytic" evidence="1">
    <location>
        <begin position="1"/>
        <end position="91"/>
    </location>
</feature>
<dbReference type="GO" id="GO:0016787">
    <property type="term" value="F:hydrolase activity"/>
    <property type="evidence" value="ECO:0007669"/>
    <property type="project" value="UniProtKB-KW"/>
</dbReference>
<dbReference type="Proteomes" id="UP000824056">
    <property type="component" value="Unassembled WGS sequence"/>
</dbReference>
<feature type="non-terminal residue" evidence="4">
    <location>
        <position position="1"/>
    </location>
</feature>
<protein>
    <submittedName>
        <fullName evidence="4">Glycoside hydrolase family 127 protein</fullName>
    </submittedName>
</protein>
<gene>
    <name evidence="4" type="ORF">H9809_02820</name>
</gene>
<dbReference type="EMBL" id="DXBG01000064">
    <property type="protein sequence ID" value="HIZ64829.1"/>
    <property type="molecule type" value="Genomic_DNA"/>
</dbReference>
<evidence type="ECO:0000259" key="3">
    <source>
        <dbReference type="Pfam" id="PF20737"/>
    </source>
</evidence>
<reference evidence="4" key="1">
    <citation type="journal article" date="2021" name="PeerJ">
        <title>Extensive microbial diversity within the chicken gut microbiome revealed by metagenomics and culture.</title>
        <authorList>
            <person name="Gilroy R."/>
            <person name="Ravi A."/>
            <person name="Getino M."/>
            <person name="Pursley I."/>
            <person name="Horton D.L."/>
            <person name="Alikhan N.F."/>
            <person name="Baker D."/>
            <person name="Gharbi K."/>
            <person name="Hall N."/>
            <person name="Watson M."/>
            <person name="Adriaenssens E.M."/>
            <person name="Foster-Nyarko E."/>
            <person name="Jarju S."/>
            <person name="Secka A."/>
            <person name="Antonio M."/>
            <person name="Oren A."/>
            <person name="Chaudhuri R.R."/>
            <person name="La Ragione R."/>
            <person name="Hildebrand F."/>
            <person name="Pallen M.J."/>
        </authorList>
    </citation>
    <scope>NUCLEOTIDE SEQUENCE</scope>
    <source>
        <strain evidence="4">1068</strain>
    </source>
</reference>
<organism evidence="4 5">
    <name type="scientific">Candidatus Blautia pullicola</name>
    <dbReference type="NCBI Taxonomy" id="2838498"/>
    <lineage>
        <taxon>Bacteria</taxon>
        <taxon>Bacillati</taxon>
        <taxon>Bacillota</taxon>
        <taxon>Clostridia</taxon>
        <taxon>Lachnospirales</taxon>
        <taxon>Lachnospiraceae</taxon>
        <taxon>Blautia</taxon>
    </lineage>
</organism>
<evidence type="ECO:0000313" key="5">
    <source>
        <dbReference type="Proteomes" id="UP000824056"/>
    </source>
</evidence>
<sequence>ETCAALGLVFFSQELYQAEGKGCYGDVIENTLYNTVLAALGKDGKHFFYTNPMEMKPYFYKANPQRFHLKARRPKWHSCACCPPNIARTLGGLGKYILGENEDTVFIQMFAQCTGDFKGKGGNLHIQMETNYPWSGDVELEISGVGKSRIAIRIPGWCKDWKLCVNGRQLEEICYEDGYAYLPYNGSGMRVGLHMEMMPVVLQSNPRIIYNLGKAAVMRGPILYCIEEKDNGKYLEELRIRRNPGIKIKEKKILGTGVLLQVEGVRKAGSEEDLRPYYTGQESSRETFLTAIPYFLWGNRGEGEMLVWILRE</sequence>
<dbReference type="InterPro" id="IPR012878">
    <property type="entry name" value="Beta-AFase-like_GH127_cat"/>
</dbReference>
<dbReference type="Pfam" id="PF07944">
    <property type="entry name" value="Beta-AFase-like_GH127_cat"/>
    <property type="match status" value="1"/>
</dbReference>
<accession>A0A9D2FP95</accession>
<proteinExistence type="predicted"/>
<dbReference type="Pfam" id="PF20736">
    <property type="entry name" value="Glyco_hydro127M"/>
    <property type="match status" value="1"/>
</dbReference>
<evidence type="ECO:0000313" key="4">
    <source>
        <dbReference type="EMBL" id="HIZ64829.1"/>
    </source>
</evidence>
<feature type="domain" description="Non-reducing end beta-L-arabinofuranosidase-like GH127 C-terminal" evidence="3">
    <location>
        <begin position="201"/>
        <end position="309"/>
    </location>
</feature>
<comment type="caution">
    <text evidence="4">The sequence shown here is derived from an EMBL/GenBank/DDBJ whole genome shotgun (WGS) entry which is preliminary data.</text>
</comment>
<feature type="domain" description="Non-reducing end beta-L-arabinofuranosidase-like GH127 middle" evidence="2">
    <location>
        <begin position="104"/>
        <end position="197"/>
    </location>
</feature>
<dbReference type="PANTHER" id="PTHR43465">
    <property type="entry name" value="DUF1680 DOMAIN PROTEIN (AFU_ORTHOLOGUE AFUA_1G08910)"/>
    <property type="match status" value="1"/>
</dbReference>
<dbReference type="InterPro" id="IPR049049">
    <property type="entry name" value="Beta-AFase-like_GH127_C"/>
</dbReference>
<keyword evidence="4" id="KW-0378">Hydrolase</keyword>
<evidence type="ECO:0000259" key="2">
    <source>
        <dbReference type="Pfam" id="PF20736"/>
    </source>
</evidence>
<name>A0A9D2FP95_9FIRM</name>
<dbReference type="Pfam" id="PF20737">
    <property type="entry name" value="Glyco_hydro127C"/>
    <property type="match status" value="1"/>
</dbReference>